<feature type="domain" description="Tetrapyrrole biosynthesis uroporphyrinogen III synthase" evidence="1">
    <location>
        <begin position="14"/>
        <end position="226"/>
    </location>
</feature>
<keyword evidence="3" id="KW-1185">Reference proteome</keyword>
<evidence type="ECO:0000259" key="1">
    <source>
        <dbReference type="Pfam" id="PF02602"/>
    </source>
</evidence>
<sequence>MNILLTRPRAQSQRFAVQLRDAGVQAPITTAPLLEIEAVPFDSVPLRNIAGVIFTSENGVAGYVAGGGRCDLPAWCVGPVTVAAARNAGFVPVVDGGGDAVALSRMLCAQRPDGPLCHARGSHVAADLATSLTAAGLQVTEATVYAQHATPLSRDACALLSSAGPVIVPVFSPRTARLLAQGWAALAQPRASVTAIAISPAAAAPLQSCGFGQVVTAPTPNGAAILAHVLSALGLPVNDVTQR</sequence>
<dbReference type="RefSeq" id="WP_092884782.1">
    <property type="nucleotide sequence ID" value="NZ_CP061498.1"/>
</dbReference>
<dbReference type="AlphaFoldDB" id="A0A1H2RN39"/>
<evidence type="ECO:0000313" key="3">
    <source>
        <dbReference type="Proteomes" id="UP000198539"/>
    </source>
</evidence>
<dbReference type="GO" id="GO:0004852">
    <property type="term" value="F:uroporphyrinogen-III synthase activity"/>
    <property type="evidence" value="ECO:0007669"/>
    <property type="project" value="InterPro"/>
</dbReference>
<dbReference type="InterPro" id="IPR036108">
    <property type="entry name" value="4pyrrol_syn_uPrphyn_synt_sf"/>
</dbReference>
<dbReference type="OrthoDB" id="7204250at2"/>
<dbReference type="EMBL" id="FNOM01000001">
    <property type="protein sequence ID" value="SDW20903.1"/>
    <property type="molecule type" value="Genomic_DNA"/>
</dbReference>
<evidence type="ECO:0000313" key="2">
    <source>
        <dbReference type="EMBL" id="SDW20903.1"/>
    </source>
</evidence>
<dbReference type="CDD" id="cd06578">
    <property type="entry name" value="HemD"/>
    <property type="match status" value="1"/>
</dbReference>
<dbReference type="Pfam" id="PF02602">
    <property type="entry name" value="HEM4"/>
    <property type="match status" value="1"/>
</dbReference>
<dbReference type="GO" id="GO:0033014">
    <property type="term" value="P:tetrapyrrole biosynthetic process"/>
    <property type="evidence" value="ECO:0007669"/>
    <property type="project" value="InterPro"/>
</dbReference>
<dbReference type="SUPFAM" id="SSF69618">
    <property type="entry name" value="HemD-like"/>
    <property type="match status" value="1"/>
</dbReference>
<proteinExistence type="predicted"/>
<accession>A0A1H2RN39</accession>
<organism evidence="2 3">
    <name type="scientific">Roseicitreum antarcticum</name>
    <dbReference type="NCBI Taxonomy" id="564137"/>
    <lineage>
        <taxon>Bacteria</taxon>
        <taxon>Pseudomonadati</taxon>
        <taxon>Pseudomonadota</taxon>
        <taxon>Alphaproteobacteria</taxon>
        <taxon>Rhodobacterales</taxon>
        <taxon>Paracoccaceae</taxon>
        <taxon>Roseicitreum</taxon>
    </lineage>
</organism>
<dbReference type="STRING" id="564137.SAMN04488238_101372"/>
<dbReference type="Gene3D" id="3.40.50.10090">
    <property type="match status" value="2"/>
</dbReference>
<gene>
    <name evidence="2" type="ORF">SAMN04488238_101372</name>
</gene>
<reference evidence="2 3" key="1">
    <citation type="submission" date="2016-10" db="EMBL/GenBank/DDBJ databases">
        <authorList>
            <person name="de Groot N.N."/>
        </authorList>
    </citation>
    <scope>NUCLEOTIDE SEQUENCE [LARGE SCALE GENOMIC DNA]</scope>
    <source>
        <strain evidence="2 3">CGMCC 1.8894</strain>
    </source>
</reference>
<dbReference type="InterPro" id="IPR003754">
    <property type="entry name" value="4pyrrol_synth_uPrphyn_synth"/>
</dbReference>
<protein>
    <submittedName>
        <fullName evidence="2">Uroporphyrinogen-III synthase</fullName>
    </submittedName>
</protein>
<name>A0A1H2RN39_9RHOB</name>
<dbReference type="Proteomes" id="UP000198539">
    <property type="component" value="Unassembled WGS sequence"/>
</dbReference>